<protein>
    <submittedName>
        <fullName evidence="2">Histidine phosphatase family protein</fullName>
    </submittedName>
</protein>
<evidence type="ECO:0000313" key="2">
    <source>
        <dbReference type="EMBL" id="XAE43324.1"/>
    </source>
</evidence>
<dbReference type="PANTHER" id="PTHR47623:SF1">
    <property type="entry name" value="OS09G0287300 PROTEIN"/>
    <property type="match status" value="1"/>
</dbReference>
<proteinExistence type="predicted"/>
<accession>A0ABZ3D6C4</accession>
<reference evidence="2 3" key="1">
    <citation type="submission" date="2024-04" db="EMBL/GenBank/DDBJ databases">
        <title>Complete genome sequence of Nguyenibacter vanlangesis HBCM-1154, a strain capable of nitrogen fixation, IAA production, and phosphorus solubilization isolated from sugarcane soil.</title>
        <authorList>
            <person name="MY HANH P."/>
        </authorList>
    </citation>
    <scope>NUCLEOTIDE SEQUENCE [LARGE SCALE GENOMIC DNA]</scope>
    <source>
        <strain evidence="2 3">HBCM 1154</strain>
    </source>
</reference>
<dbReference type="CDD" id="cd07067">
    <property type="entry name" value="HP_PGM_like"/>
    <property type="match status" value="1"/>
</dbReference>
<sequence length="182" mass="19792">MQGDGHDDQDDDLARTLVLMRHAEAARDEHGAKGDLARPLTPAGRRDAHVRGTQLRDIGFVPDLILVSPAVRSAETYDALGPLSAGPAPLRRTEAGLYENGPDGILEVLRLAPEKARNIIVVGHNPDLYQLVLDLAGKSVDDPDKAVLARGFPTLATVFFGVRGPWHKLKRKRVSLTRVLCD</sequence>
<organism evidence="2 3">
    <name type="scientific">Nguyenibacter vanlangensis</name>
    <dbReference type="NCBI Taxonomy" id="1216886"/>
    <lineage>
        <taxon>Bacteria</taxon>
        <taxon>Pseudomonadati</taxon>
        <taxon>Pseudomonadota</taxon>
        <taxon>Alphaproteobacteria</taxon>
        <taxon>Acetobacterales</taxon>
        <taxon>Acetobacteraceae</taxon>
        <taxon>Nguyenibacter</taxon>
    </lineage>
</organism>
<dbReference type="InterPro" id="IPR029033">
    <property type="entry name" value="His_PPase_superfam"/>
</dbReference>
<dbReference type="RefSeq" id="WP_342628812.1">
    <property type="nucleotide sequence ID" value="NZ_CP152276.1"/>
</dbReference>
<evidence type="ECO:0000313" key="3">
    <source>
        <dbReference type="Proteomes" id="UP001449795"/>
    </source>
</evidence>
<dbReference type="Proteomes" id="UP001449795">
    <property type="component" value="Chromosome"/>
</dbReference>
<name>A0ABZ3D6C4_9PROT</name>
<dbReference type="Pfam" id="PF00300">
    <property type="entry name" value="His_Phos_1"/>
    <property type="match status" value="1"/>
</dbReference>
<dbReference type="InterPro" id="IPR013078">
    <property type="entry name" value="His_Pase_superF_clade-1"/>
</dbReference>
<feature type="region of interest" description="Disordered" evidence="1">
    <location>
        <begin position="28"/>
        <end position="47"/>
    </location>
</feature>
<dbReference type="PANTHER" id="PTHR47623">
    <property type="entry name" value="OS09G0287300 PROTEIN"/>
    <property type="match status" value="1"/>
</dbReference>
<dbReference type="EMBL" id="CP152276">
    <property type="protein sequence ID" value="XAE43324.1"/>
    <property type="molecule type" value="Genomic_DNA"/>
</dbReference>
<keyword evidence="3" id="KW-1185">Reference proteome</keyword>
<gene>
    <name evidence="2" type="ORF">AAC691_02320</name>
</gene>
<dbReference type="SUPFAM" id="SSF53254">
    <property type="entry name" value="Phosphoglycerate mutase-like"/>
    <property type="match status" value="1"/>
</dbReference>
<dbReference type="Gene3D" id="3.40.50.1240">
    <property type="entry name" value="Phosphoglycerate mutase-like"/>
    <property type="match status" value="1"/>
</dbReference>
<dbReference type="SMART" id="SM00855">
    <property type="entry name" value="PGAM"/>
    <property type="match status" value="1"/>
</dbReference>
<evidence type="ECO:0000256" key="1">
    <source>
        <dbReference type="SAM" id="MobiDB-lite"/>
    </source>
</evidence>